<sequence length="83" mass="9553">MHNPALRLNLKGMLNKDVSIKIRVYRVYLKGKLIAFDQYSNILLENVVEFKLNEKGEKEEICKYSGNVLLRGDSIIALTINKD</sequence>
<dbReference type="InterPro" id="IPR047575">
    <property type="entry name" value="Sm"/>
</dbReference>
<protein>
    <submittedName>
        <fullName evidence="2">LSM domain-containing protein</fullName>
    </submittedName>
</protein>
<evidence type="ECO:0000313" key="3">
    <source>
        <dbReference type="Proteomes" id="UP000321408"/>
    </source>
</evidence>
<dbReference type="InterPro" id="IPR001163">
    <property type="entry name" value="Sm_dom_euk/arc"/>
</dbReference>
<dbReference type="GeneID" id="41329702"/>
<dbReference type="GO" id="GO:1990904">
    <property type="term" value="C:ribonucleoprotein complex"/>
    <property type="evidence" value="ECO:0007669"/>
    <property type="project" value="UniProtKB-KW"/>
</dbReference>
<evidence type="ECO:0000313" key="2">
    <source>
        <dbReference type="EMBL" id="QEE15882.1"/>
    </source>
</evidence>
<dbReference type="SUPFAM" id="SSF50182">
    <property type="entry name" value="Sm-like ribonucleoproteins"/>
    <property type="match status" value="1"/>
</dbReference>
<dbReference type="OrthoDB" id="371816at2157"/>
<dbReference type="PROSITE" id="PS52002">
    <property type="entry name" value="SM"/>
    <property type="match status" value="1"/>
</dbReference>
<dbReference type="GO" id="GO:0003723">
    <property type="term" value="F:RNA binding"/>
    <property type="evidence" value="ECO:0007669"/>
    <property type="project" value="InterPro"/>
</dbReference>
<name>A0A5B9D9V2_9ARCH</name>
<dbReference type="Pfam" id="PF01423">
    <property type="entry name" value="LSM"/>
    <property type="match status" value="1"/>
</dbReference>
<reference evidence="2 3" key="2">
    <citation type="journal article" date="2024" name="Int. J. Syst. Evol. Microbiol.">
        <title>Promethearchaeum syntrophicum gen. nov., sp. nov., an anaerobic, obligately syntrophic archaeon, the first isolate of the lineage 'Asgard' archaea, and proposal of the new archaeal phylum Promethearchaeota phyl. nov. and kingdom Promethearchaeati regn. nov.</title>
        <authorList>
            <person name="Imachi H."/>
            <person name="Nobu M.K."/>
            <person name="Kato S."/>
            <person name="Takaki Y."/>
            <person name="Miyazaki M."/>
            <person name="Miyata M."/>
            <person name="Ogawara M."/>
            <person name="Saito Y."/>
            <person name="Sakai S."/>
            <person name="Tahara Y.O."/>
            <person name="Takano Y."/>
            <person name="Tasumi E."/>
            <person name="Uematsu K."/>
            <person name="Yoshimura T."/>
            <person name="Itoh T."/>
            <person name="Ohkuma M."/>
            <person name="Takai K."/>
        </authorList>
    </citation>
    <scope>NUCLEOTIDE SEQUENCE [LARGE SCALE GENOMIC DNA]</scope>
    <source>
        <strain evidence="2 3">MK-D1</strain>
    </source>
</reference>
<dbReference type="Proteomes" id="UP000321408">
    <property type="component" value="Chromosome"/>
</dbReference>
<gene>
    <name evidence="2" type="ORF">DSAG12_01709</name>
</gene>
<feature type="domain" description="Sm" evidence="1">
    <location>
        <begin position="5"/>
        <end position="83"/>
    </location>
</feature>
<organism evidence="2 3">
    <name type="scientific">Promethearchaeum syntrophicum</name>
    <dbReference type="NCBI Taxonomy" id="2594042"/>
    <lineage>
        <taxon>Archaea</taxon>
        <taxon>Promethearchaeati</taxon>
        <taxon>Promethearchaeota</taxon>
        <taxon>Promethearchaeia</taxon>
        <taxon>Promethearchaeales</taxon>
        <taxon>Promethearchaeaceae</taxon>
        <taxon>Promethearchaeum</taxon>
    </lineage>
</organism>
<reference evidence="2 3" key="1">
    <citation type="journal article" date="2020" name="Nature">
        <title>Isolation of an archaeon at the prokaryote-eukaryote interface.</title>
        <authorList>
            <person name="Imachi H."/>
            <person name="Nobu M.K."/>
            <person name="Nakahara N."/>
            <person name="Morono Y."/>
            <person name="Ogawara M."/>
            <person name="Takaki Y."/>
            <person name="Takano Y."/>
            <person name="Uematsu K."/>
            <person name="Ikuta T."/>
            <person name="Ito M."/>
            <person name="Matsui Y."/>
            <person name="Miyazaki M."/>
            <person name="Murata K."/>
            <person name="Saito Y."/>
            <person name="Sakai S."/>
            <person name="Song C."/>
            <person name="Tasumi E."/>
            <person name="Yamanaka Y."/>
            <person name="Yamaguchi T."/>
            <person name="Kamagata Y."/>
            <person name="Tamaki H."/>
            <person name="Takai K."/>
        </authorList>
    </citation>
    <scope>NUCLEOTIDE SEQUENCE [LARGE SCALE GENOMIC DNA]</scope>
    <source>
        <strain evidence="2 3">MK-D1</strain>
    </source>
</reference>
<keyword evidence="3" id="KW-1185">Reference proteome</keyword>
<dbReference type="SMART" id="SM00651">
    <property type="entry name" value="Sm"/>
    <property type="match status" value="1"/>
</dbReference>
<dbReference type="AlphaFoldDB" id="A0A5B9D9V2"/>
<dbReference type="CDD" id="cd00600">
    <property type="entry name" value="Sm_like"/>
    <property type="match status" value="1"/>
</dbReference>
<proteinExistence type="predicted"/>
<evidence type="ECO:0000259" key="1">
    <source>
        <dbReference type="PROSITE" id="PS52002"/>
    </source>
</evidence>
<dbReference type="KEGG" id="psyt:DSAG12_01709"/>
<dbReference type="Gene3D" id="2.30.30.100">
    <property type="match status" value="1"/>
</dbReference>
<dbReference type="InterPro" id="IPR010920">
    <property type="entry name" value="LSM_dom_sf"/>
</dbReference>
<dbReference type="RefSeq" id="WP_147662778.1">
    <property type="nucleotide sequence ID" value="NZ_CP042905.2"/>
</dbReference>
<dbReference type="EMBL" id="CP042905">
    <property type="protein sequence ID" value="QEE15882.1"/>
    <property type="molecule type" value="Genomic_DNA"/>
</dbReference>
<accession>A0A5B9D9V2</accession>